<feature type="compositionally biased region" description="Acidic residues" evidence="1">
    <location>
        <begin position="69"/>
        <end position="79"/>
    </location>
</feature>
<dbReference type="Gene3D" id="3.80.10.10">
    <property type="entry name" value="Ribonuclease Inhibitor"/>
    <property type="match status" value="1"/>
</dbReference>
<feature type="compositionally biased region" description="Polar residues" evidence="1">
    <location>
        <begin position="36"/>
        <end position="53"/>
    </location>
</feature>
<dbReference type="InterPro" id="IPR032675">
    <property type="entry name" value="LRR_dom_sf"/>
</dbReference>
<sequence>MSSNAPRSRNFRRSRHNGNAAENSNRNAASSSSNRQQMGWGTSNSRPSTSSRGVSRPVAQCFPMSTSAEEADLDPDNWGEPDPGYWERKEREVMRNESNSDDEVGVYTDANGFRHRIIAQSALVEPQSGSSFTPWVSGRIEPQYDDGTPTVHFVNCVIANPYEDRLATLSLQDSEEGTEDGNCSKDSGHVETDDSTCHSGRGMGLGRHHGPARRIVPPKQPVDDDRTLMAKLCVYSNDMLMEMIISHITQLSDRSQVELASSRMFELSKRAPYCFSTGGDHLHIHFTTFDDFATIQYDSVVRTVPILTMDTRRFDEMPSKMTIALRRILENIGQRFAKNVKKITLGGTTPFHSARGIPNHHLILTYDLMHFLLSTFSSITALHLINCGMDEGAIDLCDTSFWRESMARLESMELRCVWADTPSRMPDVLNSLTSNLQYFTLTRFTCKRMGHALLEQLRKKRCRLKEIELVIDEDSTDDPMEMFCLLKEASSHTESMRITVAETGDGMSPSPKCFHILTQLRNVPNLTELKVFVQPKNAVQFEALISLFNDLEWMTRLRSLHMEGFADMNWLSVDHIRHLERALRTGMRGVTQTLEEISFANFPKPTKYNAHGFRDHKESAYDSLWSTMSTSIGSWKTRRLTLKSMRMDDAYLRNIYNAISHVAEEVYLKNIRRVSAKSVLPLVNGEFPRLKRFEAEIAVDPLVLHNLAEVSKTPHLQYAKFALKYRITDDDHHTKMLRTMFSGVFLDQESPRGPLHQFVEVHNRIPGAVAPAKSTAVVPQSGSGNKRARRAPRPFDYRTAGYGNDARAPRQPPKLLYGEWDDPY</sequence>
<feature type="compositionally biased region" description="Low complexity" evidence="1">
    <location>
        <begin position="19"/>
        <end position="35"/>
    </location>
</feature>
<proteinExistence type="predicted"/>
<dbReference type="SUPFAM" id="SSF52047">
    <property type="entry name" value="RNI-like"/>
    <property type="match status" value="1"/>
</dbReference>
<dbReference type="AlphaFoldDB" id="A0AAV5URE2"/>
<evidence type="ECO:0000256" key="1">
    <source>
        <dbReference type="SAM" id="MobiDB-lite"/>
    </source>
</evidence>
<keyword evidence="3" id="KW-1185">Reference proteome</keyword>
<name>A0AAV5URE2_9BILA</name>
<evidence type="ECO:0000313" key="2">
    <source>
        <dbReference type="EMBL" id="GMT09036.1"/>
    </source>
</evidence>
<feature type="region of interest" description="Disordered" evidence="1">
    <location>
        <begin position="1"/>
        <end position="59"/>
    </location>
</feature>
<feature type="compositionally biased region" description="Basic and acidic residues" evidence="1">
    <location>
        <begin position="182"/>
        <end position="196"/>
    </location>
</feature>
<accession>A0AAV5URE2</accession>
<feature type="region of interest" description="Disordered" evidence="1">
    <location>
        <begin position="66"/>
        <end position="85"/>
    </location>
</feature>
<organism evidence="2 3">
    <name type="scientific">Pristionchus fissidentatus</name>
    <dbReference type="NCBI Taxonomy" id="1538716"/>
    <lineage>
        <taxon>Eukaryota</taxon>
        <taxon>Metazoa</taxon>
        <taxon>Ecdysozoa</taxon>
        <taxon>Nematoda</taxon>
        <taxon>Chromadorea</taxon>
        <taxon>Rhabditida</taxon>
        <taxon>Rhabditina</taxon>
        <taxon>Diplogasteromorpha</taxon>
        <taxon>Diplogasteroidea</taxon>
        <taxon>Neodiplogasteridae</taxon>
        <taxon>Pristionchus</taxon>
    </lineage>
</organism>
<reference evidence="2" key="1">
    <citation type="submission" date="2023-10" db="EMBL/GenBank/DDBJ databases">
        <title>Genome assembly of Pristionchus species.</title>
        <authorList>
            <person name="Yoshida K."/>
            <person name="Sommer R.J."/>
        </authorList>
    </citation>
    <scope>NUCLEOTIDE SEQUENCE</scope>
    <source>
        <strain evidence="2">RS5133</strain>
    </source>
</reference>
<evidence type="ECO:0000313" key="3">
    <source>
        <dbReference type="Proteomes" id="UP001432322"/>
    </source>
</evidence>
<evidence type="ECO:0008006" key="4">
    <source>
        <dbReference type="Google" id="ProtNLM"/>
    </source>
</evidence>
<dbReference type="EMBL" id="BTSY01000001">
    <property type="protein sequence ID" value="GMT09036.1"/>
    <property type="molecule type" value="Genomic_DNA"/>
</dbReference>
<dbReference type="Proteomes" id="UP001432322">
    <property type="component" value="Unassembled WGS sequence"/>
</dbReference>
<feature type="region of interest" description="Disordered" evidence="1">
    <location>
        <begin position="772"/>
        <end position="824"/>
    </location>
</feature>
<feature type="region of interest" description="Disordered" evidence="1">
    <location>
        <begin position="172"/>
        <end position="222"/>
    </location>
</feature>
<protein>
    <recommendedName>
        <fullName evidence="4">F-box domain-containing protein</fullName>
    </recommendedName>
</protein>
<gene>
    <name evidence="2" type="ORF">PFISCL1PPCAC_333</name>
</gene>
<comment type="caution">
    <text evidence="2">The sequence shown here is derived from an EMBL/GenBank/DDBJ whole genome shotgun (WGS) entry which is preliminary data.</text>
</comment>